<dbReference type="EMBL" id="JASBWS010000021">
    <property type="protein sequence ID" value="KAJ9110965.1"/>
    <property type="molecule type" value="Genomic_DNA"/>
</dbReference>
<organism evidence="1 2">
    <name type="scientific">Naganishia adeliensis</name>
    <dbReference type="NCBI Taxonomy" id="92952"/>
    <lineage>
        <taxon>Eukaryota</taxon>
        <taxon>Fungi</taxon>
        <taxon>Dikarya</taxon>
        <taxon>Basidiomycota</taxon>
        <taxon>Agaricomycotina</taxon>
        <taxon>Tremellomycetes</taxon>
        <taxon>Filobasidiales</taxon>
        <taxon>Filobasidiaceae</taxon>
        <taxon>Naganishia</taxon>
    </lineage>
</organism>
<proteinExistence type="predicted"/>
<comment type="caution">
    <text evidence="1">The sequence shown here is derived from an EMBL/GenBank/DDBJ whole genome shotgun (WGS) entry which is preliminary data.</text>
</comment>
<sequence>MSLPPSKPFHPSLQKAHRTILHLLLARPSSPPLNLTTLSHFMSSASGLDKSLMVIQYPAKIIVALLVALAARLARSSNGGKMGAVTSLRWAARFKALSSSIGDARTMMRLLGIIPVLASLPAVFSAHADPTTSLINIAQTVSLLIYYPLENTSYLSSKGVIPLSPHREAAWSTWSCRYWAAYVVLDVWRLARQRGEMQRKGRAVRMRMDGGEKDVGADVEALRREKVGWMEEVVVNVGYAPLTIHWSLPNGAWSNEASAFSHPSGFPLTFTLQVWTGVFGTIACLAGIRAKWRNMSP</sequence>
<keyword evidence="2" id="KW-1185">Reference proteome</keyword>
<evidence type="ECO:0000313" key="2">
    <source>
        <dbReference type="Proteomes" id="UP001230649"/>
    </source>
</evidence>
<reference evidence="1" key="1">
    <citation type="submission" date="2023-04" db="EMBL/GenBank/DDBJ databases">
        <title>Draft Genome sequencing of Naganishia species isolated from polar environments using Oxford Nanopore Technology.</title>
        <authorList>
            <person name="Leo P."/>
            <person name="Venkateswaran K."/>
        </authorList>
    </citation>
    <scope>NUCLEOTIDE SEQUENCE</scope>
    <source>
        <strain evidence="1">MNA-CCFEE 5262</strain>
    </source>
</reference>
<gene>
    <name evidence="1" type="ORF">QFC20_002731</name>
</gene>
<protein>
    <submittedName>
        <fullName evidence="1">Uncharacterized protein</fullName>
    </submittedName>
</protein>
<name>A0ACC2WGP9_9TREE</name>
<dbReference type="Proteomes" id="UP001230649">
    <property type="component" value="Unassembled WGS sequence"/>
</dbReference>
<accession>A0ACC2WGP9</accession>
<evidence type="ECO:0000313" key="1">
    <source>
        <dbReference type="EMBL" id="KAJ9110965.1"/>
    </source>
</evidence>